<feature type="transmembrane region" description="Helical" evidence="2">
    <location>
        <begin position="131"/>
        <end position="148"/>
    </location>
</feature>
<name>A0A8S3YLP3_9EUPU</name>
<feature type="transmembrane region" description="Helical" evidence="2">
    <location>
        <begin position="97"/>
        <end position="119"/>
    </location>
</feature>
<reference evidence="3" key="1">
    <citation type="submission" date="2021-04" db="EMBL/GenBank/DDBJ databases">
        <authorList>
            <consortium name="Molecular Ecology Group"/>
        </authorList>
    </citation>
    <scope>NUCLEOTIDE SEQUENCE</scope>
</reference>
<dbReference type="AlphaFoldDB" id="A0A8S3YLP3"/>
<feature type="region of interest" description="Disordered" evidence="1">
    <location>
        <begin position="1"/>
        <end position="26"/>
    </location>
</feature>
<keyword evidence="2" id="KW-0812">Transmembrane</keyword>
<evidence type="ECO:0000256" key="2">
    <source>
        <dbReference type="SAM" id="Phobius"/>
    </source>
</evidence>
<accession>A0A8S3YLP3</accession>
<keyword evidence="2" id="KW-0472">Membrane</keyword>
<comment type="caution">
    <text evidence="3">The sequence shown here is derived from an EMBL/GenBank/DDBJ whole genome shotgun (WGS) entry which is preliminary data.</text>
</comment>
<proteinExistence type="predicted"/>
<organism evidence="3 4">
    <name type="scientific">Candidula unifasciata</name>
    <dbReference type="NCBI Taxonomy" id="100452"/>
    <lineage>
        <taxon>Eukaryota</taxon>
        <taxon>Metazoa</taxon>
        <taxon>Spiralia</taxon>
        <taxon>Lophotrochozoa</taxon>
        <taxon>Mollusca</taxon>
        <taxon>Gastropoda</taxon>
        <taxon>Heterobranchia</taxon>
        <taxon>Euthyneura</taxon>
        <taxon>Panpulmonata</taxon>
        <taxon>Eupulmonata</taxon>
        <taxon>Stylommatophora</taxon>
        <taxon>Helicina</taxon>
        <taxon>Helicoidea</taxon>
        <taxon>Geomitridae</taxon>
        <taxon>Candidula</taxon>
    </lineage>
</organism>
<sequence>MDYSRRSAAPRISDSPQHIYSRNHSRRCPQGPTIKIINSDTGDSGELYHCQCGQDIYPSPRRYKPAASPTNSVVTYKKQIGRDKMLVVKQELDAPVVTIWVAFHAIMFIFFFLLVLIILQLASLRIRKADEIMAVLALLLFVLIYFQPRYFLPFFVFQLGTYCKT</sequence>
<dbReference type="EMBL" id="CAJHNH020000490">
    <property type="protein sequence ID" value="CAG5118009.1"/>
    <property type="molecule type" value="Genomic_DNA"/>
</dbReference>
<keyword evidence="2" id="KW-1133">Transmembrane helix</keyword>
<protein>
    <submittedName>
        <fullName evidence="3">Uncharacterized protein</fullName>
    </submittedName>
</protein>
<gene>
    <name evidence="3" type="ORF">CUNI_LOCUS3567</name>
</gene>
<keyword evidence="4" id="KW-1185">Reference proteome</keyword>
<evidence type="ECO:0000256" key="1">
    <source>
        <dbReference type="SAM" id="MobiDB-lite"/>
    </source>
</evidence>
<evidence type="ECO:0000313" key="4">
    <source>
        <dbReference type="Proteomes" id="UP000678393"/>
    </source>
</evidence>
<evidence type="ECO:0000313" key="3">
    <source>
        <dbReference type="EMBL" id="CAG5118009.1"/>
    </source>
</evidence>
<dbReference type="Proteomes" id="UP000678393">
    <property type="component" value="Unassembled WGS sequence"/>
</dbReference>